<comment type="caution">
    <text evidence="1">The sequence shown here is derived from an EMBL/GenBank/DDBJ whole genome shotgun (WGS) entry which is preliminary data.</text>
</comment>
<accession>A0A9P0L795</accession>
<keyword evidence="2" id="KW-1185">Reference proteome</keyword>
<dbReference type="AlphaFoldDB" id="A0A9P0L795"/>
<organism evidence="1 2">
    <name type="scientific">Acanthoscelides obtectus</name>
    <name type="common">Bean weevil</name>
    <name type="synonym">Bruchus obtectus</name>
    <dbReference type="NCBI Taxonomy" id="200917"/>
    <lineage>
        <taxon>Eukaryota</taxon>
        <taxon>Metazoa</taxon>
        <taxon>Ecdysozoa</taxon>
        <taxon>Arthropoda</taxon>
        <taxon>Hexapoda</taxon>
        <taxon>Insecta</taxon>
        <taxon>Pterygota</taxon>
        <taxon>Neoptera</taxon>
        <taxon>Endopterygota</taxon>
        <taxon>Coleoptera</taxon>
        <taxon>Polyphaga</taxon>
        <taxon>Cucujiformia</taxon>
        <taxon>Chrysomeloidea</taxon>
        <taxon>Chrysomelidae</taxon>
        <taxon>Bruchinae</taxon>
        <taxon>Bruchini</taxon>
        <taxon>Acanthoscelides</taxon>
    </lineage>
</organism>
<sequence length="114" mass="12342">MALVSFSQVSSPVIRRGIAFVVQSEATFFRLSRFLPASARVAPRQANCFAVAAPMPELAPVINTTLPVQSEGLYYNARRLNFPPGAFPISAHFHEFSVSSTLNVAGSEAMQLLT</sequence>
<dbReference type="Proteomes" id="UP001152888">
    <property type="component" value="Unassembled WGS sequence"/>
</dbReference>
<dbReference type="OrthoDB" id="7408201at2759"/>
<evidence type="ECO:0000313" key="2">
    <source>
        <dbReference type="Proteomes" id="UP001152888"/>
    </source>
</evidence>
<name>A0A9P0L795_ACAOB</name>
<evidence type="ECO:0000313" key="1">
    <source>
        <dbReference type="EMBL" id="CAH1989732.1"/>
    </source>
</evidence>
<reference evidence="1" key="1">
    <citation type="submission" date="2022-03" db="EMBL/GenBank/DDBJ databases">
        <authorList>
            <person name="Sayadi A."/>
        </authorList>
    </citation>
    <scope>NUCLEOTIDE SEQUENCE</scope>
</reference>
<proteinExistence type="predicted"/>
<gene>
    <name evidence="1" type="ORF">ACAOBT_LOCUS19214</name>
</gene>
<dbReference type="EMBL" id="CAKOFQ010007070">
    <property type="protein sequence ID" value="CAH1989732.1"/>
    <property type="molecule type" value="Genomic_DNA"/>
</dbReference>
<protein>
    <submittedName>
        <fullName evidence="1">Uncharacterized protein</fullName>
    </submittedName>
</protein>